<dbReference type="Gene3D" id="3.40.50.1240">
    <property type="entry name" value="Phosphoglycerate mutase-like"/>
    <property type="match status" value="1"/>
</dbReference>
<protein>
    <submittedName>
        <fullName evidence="1">Phosphoglycerate mutase-like protein</fullName>
    </submittedName>
</protein>
<evidence type="ECO:0000313" key="2">
    <source>
        <dbReference type="Proteomes" id="UP000076532"/>
    </source>
</evidence>
<dbReference type="PANTHER" id="PTHR48100">
    <property type="entry name" value="BROAD-SPECIFICITY PHOSPHATASE YOR283W-RELATED"/>
    <property type="match status" value="1"/>
</dbReference>
<dbReference type="GO" id="GO:0005737">
    <property type="term" value="C:cytoplasm"/>
    <property type="evidence" value="ECO:0007669"/>
    <property type="project" value="TreeGrafter"/>
</dbReference>
<dbReference type="CDD" id="cd07067">
    <property type="entry name" value="HP_PGM_like"/>
    <property type="match status" value="1"/>
</dbReference>
<sequence length="222" mass="24726">MAPTSRIILCRHSQAEHNVDLDYSIPDAPLTALGKQQSGALAPLIPDLQKEVDLIISSALKRTLQSTKLGWGPAVERLGIRNVICLPQAQECNAFPCDTGSPRVHLESLDEFKAFNFELLTPDWDSKQGFYAADPVSLKNRAKWVRQYLRSRSEGTIVLVAHGDILRRITCTADGDSDYQWRNAEVRIFEFDSKTVDSEECYLHQKQNVAAAGGYAQTSTSM</sequence>
<dbReference type="SUPFAM" id="SSF53254">
    <property type="entry name" value="Phosphoglycerate mutase-like"/>
    <property type="match status" value="1"/>
</dbReference>
<organism evidence="1 2">
    <name type="scientific">Athelia psychrophila</name>
    <dbReference type="NCBI Taxonomy" id="1759441"/>
    <lineage>
        <taxon>Eukaryota</taxon>
        <taxon>Fungi</taxon>
        <taxon>Dikarya</taxon>
        <taxon>Basidiomycota</taxon>
        <taxon>Agaricomycotina</taxon>
        <taxon>Agaricomycetes</taxon>
        <taxon>Agaricomycetidae</taxon>
        <taxon>Atheliales</taxon>
        <taxon>Atheliaceae</taxon>
        <taxon>Athelia</taxon>
    </lineage>
</organism>
<dbReference type="Proteomes" id="UP000076532">
    <property type="component" value="Unassembled WGS sequence"/>
</dbReference>
<dbReference type="EMBL" id="KV417722">
    <property type="protein sequence ID" value="KZP08401.1"/>
    <property type="molecule type" value="Genomic_DNA"/>
</dbReference>
<dbReference type="InterPro" id="IPR050275">
    <property type="entry name" value="PGM_Phosphatase"/>
</dbReference>
<evidence type="ECO:0000313" key="1">
    <source>
        <dbReference type="EMBL" id="KZP08401.1"/>
    </source>
</evidence>
<dbReference type="InterPro" id="IPR029033">
    <property type="entry name" value="His_PPase_superfam"/>
</dbReference>
<dbReference type="GO" id="GO:0016791">
    <property type="term" value="F:phosphatase activity"/>
    <property type="evidence" value="ECO:0007669"/>
    <property type="project" value="TreeGrafter"/>
</dbReference>
<reference evidence="1 2" key="1">
    <citation type="journal article" date="2016" name="Mol. Biol. Evol.">
        <title>Comparative Genomics of Early-Diverging Mushroom-Forming Fungi Provides Insights into the Origins of Lignocellulose Decay Capabilities.</title>
        <authorList>
            <person name="Nagy L.G."/>
            <person name="Riley R."/>
            <person name="Tritt A."/>
            <person name="Adam C."/>
            <person name="Daum C."/>
            <person name="Floudas D."/>
            <person name="Sun H."/>
            <person name="Yadav J.S."/>
            <person name="Pangilinan J."/>
            <person name="Larsson K.H."/>
            <person name="Matsuura K."/>
            <person name="Barry K."/>
            <person name="Labutti K."/>
            <person name="Kuo R."/>
            <person name="Ohm R.A."/>
            <person name="Bhattacharya S.S."/>
            <person name="Shirouzu T."/>
            <person name="Yoshinaga Y."/>
            <person name="Martin F.M."/>
            <person name="Grigoriev I.V."/>
            <person name="Hibbett D.S."/>
        </authorList>
    </citation>
    <scope>NUCLEOTIDE SEQUENCE [LARGE SCALE GENOMIC DNA]</scope>
    <source>
        <strain evidence="1 2">CBS 109695</strain>
    </source>
</reference>
<name>A0A165XC42_9AGAM</name>
<dbReference type="SMART" id="SM00855">
    <property type="entry name" value="PGAM"/>
    <property type="match status" value="1"/>
</dbReference>
<dbReference type="InterPro" id="IPR013078">
    <property type="entry name" value="His_Pase_superF_clade-1"/>
</dbReference>
<dbReference type="AlphaFoldDB" id="A0A165XC42"/>
<dbReference type="Pfam" id="PF00300">
    <property type="entry name" value="His_Phos_1"/>
    <property type="match status" value="1"/>
</dbReference>
<dbReference type="PANTHER" id="PTHR48100:SF54">
    <property type="entry name" value="PHOSPHATASE SPAC5H10.03-RELATED"/>
    <property type="match status" value="1"/>
</dbReference>
<gene>
    <name evidence="1" type="ORF">FIBSPDRAFT_840355</name>
</gene>
<dbReference type="OrthoDB" id="496981at2759"/>
<accession>A0A165XC42</accession>
<keyword evidence="2" id="KW-1185">Reference proteome</keyword>
<proteinExistence type="predicted"/>